<feature type="transmembrane region" description="Helical" evidence="1">
    <location>
        <begin position="482"/>
        <end position="500"/>
    </location>
</feature>
<sequence>MQKSLRRLFVGFILIQPFLDIYYLYQPPITTWFKFSPSTIIRIVLIAIVAVLFLITHHSRRLDLFLVGYALILGVYFIFHTINAAQVHTYTPGNFNYSMVSELFYLIRMVIPLFVIILGYHIELSRTVIENITRGLVLLVSGSIVILNLFTFSLASYGDQIHGGTNSWITGNIFTWFSNNGSWSYFNLASKGLFYYANATSAIELLLAPLIFYYLLVDTEWKNIVLAVFQTLAMLMLGTKAAALGLALTFAFVVVAYLFFAFIRKEISFNWRPFVVLLLLGVMAVAIMPHSPALNRTSFDAQTTQERHKKEKKDNSVKELKYLMHHKNRKNLVRYIKRNYPKYSINPYFITKAYPYKDDPYFWWGVMNWPVQDRLNNRKTEQAMLERVKQIDNRKSDDWLGIGYIRMNNIANLERDFVSQYYSMGYIGAFLLLAPYVLAIIYMVYRLLRYWRELLTMRNTMFAGSVTMMVGLSFYSGNVMDFLGASILLGFYMGYTLRILTHNEQRHPQLNFNHR</sequence>
<dbReference type="RefSeq" id="WP_057771217.1">
    <property type="nucleotide sequence ID" value="NZ_JQAT01000011.1"/>
</dbReference>
<feature type="transmembrane region" description="Helical" evidence="1">
    <location>
        <begin position="424"/>
        <end position="445"/>
    </location>
</feature>
<accession>A0A0R2FMQ3</accession>
<feature type="transmembrane region" description="Helical" evidence="1">
    <location>
        <begin position="62"/>
        <end position="83"/>
    </location>
</feature>
<dbReference type="EMBL" id="JQAZ01000011">
    <property type="protein sequence ID" value="KRN29857.1"/>
    <property type="molecule type" value="Genomic_DNA"/>
</dbReference>
<dbReference type="Pfam" id="PF13425">
    <property type="entry name" value="O-antigen_lig"/>
    <property type="match status" value="1"/>
</dbReference>
<dbReference type="OrthoDB" id="2320327at2"/>
<keyword evidence="1" id="KW-1133">Transmembrane helix</keyword>
<feature type="transmembrane region" description="Helical" evidence="1">
    <location>
        <begin position="457"/>
        <end position="476"/>
    </location>
</feature>
<evidence type="ECO:0000313" key="5">
    <source>
        <dbReference type="Proteomes" id="UP000051751"/>
    </source>
</evidence>
<protein>
    <submittedName>
        <fullName evidence="3">Uncharacterized protein</fullName>
    </submittedName>
</protein>
<evidence type="ECO:0000313" key="4">
    <source>
        <dbReference type="Proteomes" id="UP000051645"/>
    </source>
</evidence>
<proteinExistence type="predicted"/>
<dbReference type="Proteomes" id="UP000051645">
    <property type="component" value="Unassembled WGS sequence"/>
</dbReference>
<feature type="transmembrane region" description="Helical" evidence="1">
    <location>
        <begin position="193"/>
        <end position="216"/>
    </location>
</feature>
<dbReference type="PATRIC" id="fig|81857.3.peg.717"/>
<keyword evidence="1" id="KW-0472">Membrane</keyword>
<feature type="transmembrane region" description="Helical" evidence="1">
    <location>
        <begin position="37"/>
        <end position="55"/>
    </location>
</feature>
<dbReference type="Proteomes" id="UP000051751">
    <property type="component" value="Unassembled WGS sequence"/>
</dbReference>
<comment type="caution">
    <text evidence="3">The sequence shown here is derived from an EMBL/GenBank/DDBJ whole genome shotgun (WGS) entry which is preliminary data.</text>
</comment>
<evidence type="ECO:0000313" key="3">
    <source>
        <dbReference type="EMBL" id="KRN29857.1"/>
    </source>
</evidence>
<name>A0A0R2FMQ3_9LACO</name>
<feature type="transmembrane region" description="Helical" evidence="1">
    <location>
        <begin position="7"/>
        <end position="25"/>
    </location>
</feature>
<feature type="transmembrane region" description="Helical" evidence="1">
    <location>
        <begin position="136"/>
        <end position="158"/>
    </location>
</feature>
<dbReference type="STRING" id="81857.IV38_GL000713"/>
<evidence type="ECO:0000313" key="2">
    <source>
        <dbReference type="EMBL" id="KRN27221.1"/>
    </source>
</evidence>
<feature type="transmembrane region" description="Helical" evidence="1">
    <location>
        <begin position="244"/>
        <end position="262"/>
    </location>
</feature>
<evidence type="ECO:0000256" key="1">
    <source>
        <dbReference type="SAM" id="Phobius"/>
    </source>
</evidence>
<feature type="transmembrane region" description="Helical" evidence="1">
    <location>
        <begin position="103"/>
        <end position="124"/>
    </location>
</feature>
<dbReference type="AlphaFoldDB" id="A0A0R2FMQ3"/>
<feature type="transmembrane region" description="Helical" evidence="1">
    <location>
        <begin position="274"/>
        <end position="291"/>
    </location>
</feature>
<reference evidence="4 5" key="1">
    <citation type="journal article" date="2015" name="Genome Announc.">
        <title>Expanding the biotechnology potential of lactobacilli through comparative genomics of 213 strains and associated genera.</title>
        <authorList>
            <person name="Sun Z."/>
            <person name="Harris H.M."/>
            <person name="McCann A."/>
            <person name="Guo C."/>
            <person name="Argimon S."/>
            <person name="Zhang W."/>
            <person name="Yang X."/>
            <person name="Jeffery I.B."/>
            <person name="Cooney J.C."/>
            <person name="Kagawa T.F."/>
            <person name="Liu W."/>
            <person name="Song Y."/>
            <person name="Salvetti E."/>
            <person name="Wrobel A."/>
            <person name="Rasinkangas P."/>
            <person name="Parkhill J."/>
            <person name="Rea M.C."/>
            <person name="O'Sullivan O."/>
            <person name="Ritari J."/>
            <person name="Douillard F.P."/>
            <person name="Paul Ross R."/>
            <person name="Yang R."/>
            <person name="Briner A.E."/>
            <person name="Felis G.E."/>
            <person name="de Vos W.M."/>
            <person name="Barrangou R."/>
            <person name="Klaenhammer T.R."/>
            <person name="Caufield P.W."/>
            <person name="Cui Y."/>
            <person name="Zhang H."/>
            <person name="O'Toole P.W."/>
        </authorList>
    </citation>
    <scope>NUCLEOTIDE SEQUENCE [LARGE SCALE GENOMIC DNA]</scope>
    <source>
        <strain evidence="2 5">ATCC BAA-66</strain>
        <strain evidence="3 4">DSM 13344</strain>
    </source>
</reference>
<gene>
    <name evidence="2" type="ORF">IV38_GL000713</name>
    <name evidence="3" type="ORF">IV40_GL000565</name>
</gene>
<keyword evidence="1" id="KW-0812">Transmembrane</keyword>
<dbReference type="EMBL" id="JQAT01000011">
    <property type="protein sequence ID" value="KRN27221.1"/>
    <property type="molecule type" value="Genomic_DNA"/>
</dbReference>
<keyword evidence="4" id="KW-1185">Reference proteome</keyword>
<dbReference type="InterPro" id="IPR049504">
    <property type="entry name" value="O-antigen_lig"/>
</dbReference>
<organism evidence="3 4">
    <name type="scientific">Lactobacillus selangorensis</name>
    <dbReference type="NCBI Taxonomy" id="81857"/>
    <lineage>
        <taxon>Bacteria</taxon>
        <taxon>Bacillati</taxon>
        <taxon>Bacillota</taxon>
        <taxon>Bacilli</taxon>
        <taxon>Lactobacillales</taxon>
        <taxon>Lactobacillaceae</taxon>
        <taxon>Lactobacillus</taxon>
    </lineage>
</organism>